<dbReference type="InterPro" id="IPR010591">
    <property type="entry name" value="ATP11"/>
</dbReference>
<gene>
    <name evidence="5" type="primary">ATP11_1</name>
    <name evidence="5" type="ORF">GRS66_004237</name>
</gene>
<accession>A0A6C1DYV6</accession>
<name>A0A6C1DYV6_SACPS</name>
<dbReference type="Proteomes" id="UP000501346">
    <property type="component" value="Chromosome ScXIV"/>
</dbReference>
<dbReference type="Pfam" id="PF06644">
    <property type="entry name" value="ATP11"/>
    <property type="match status" value="1"/>
</dbReference>
<keyword evidence="3" id="KW-0809">Transit peptide</keyword>
<protein>
    <submittedName>
        <fullName evidence="5">Atp11, mitochondrial F1-ATPase assembly protein</fullName>
    </submittedName>
</protein>
<dbReference type="SMR" id="A0A6C1DYV6"/>
<organism evidence="5 6">
    <name type="scientific">Saccharomyces pastorianus</name>
    <name type="common">Lager yeast</name>
    <name type="synonym">Saccharomyces cerevisiae x Saccharomyces eubayanus</name>
    <dbReference type="NCBI Taxonomy" id="27292"/>
    <lineage>
        <taxon>Eukaryota</taxon>
        <taxon>Fungi</taxon>
        <taxon>Dikarya</taxon>
        <taxon>Ascomycota</taxon>
        <taxon>Saccharomycotina</taxon>
        <taxon>Saccharomycetes</taxon>
        <taxon>Saccharomycetales</taxon>
        <taxon>Saccharomycetaceae</taxon>
        <taxon>Saccharomyces</taxon>
    </lineage>
</organism>
<dbReference type="PANTHER" id="PTHR13126">
    <property type="entry name" value="CHAPERONE ATP11"/>
    <property type="match status" value="1"/>
</dbReference>
<dbReference type="EMBL" id="CP048995">
    <property type="protein sequence ID" value="QID81840.1"/>
    <property type="molecule type" value="Genomic_DNA"/>
</dbReference>
<evidence type="ECO:0000256" key="2">
    <source>
        <dbReference type="ARBA" id="ARBA00009116"/>
    </source>
</evidence>
<dbReference type="GO" id="GO:0005739">
    <property type="term" value="C:mitochondrion"/>
    <property type="evidence" value="ECO:0007669"/>
    <property type="project" value="UniProtKB-SubCell"/>
</dbReference>
<evidence type="ECO:0000256" key="4">
    <source>
        <dbReference type="ARBA" id="ARBA00023128"/>
    </source>
</evidence>
<proteinExistence type="inferred from homology"/>
<dbReference type="GO" id="GO:0033615">
    <property type="term" value="P:mitochondrial proton-transporting ATP synthase complex assembly"/>
    <property type="evidence" value="ECO:0007669"/>
    <property type="project" value="TreeGrafter"/>
</dbReference>
<evidence type="ECO:0000313" key="5">
    <source>
        <dbReference type="EMBL" id="QID81840.1"/>
    </source>
</evidence>
<keyword evidence="6" id="KW-1185">Reference proteome</keyword>
<evidence type="ECO:0000256" key="1">
    <source>
        <dbReference type="ARBA" id="ARBA00004173"/>
    </source>
</evidence>
<comment type="similarity">
    <text evidence="2">Belongs to the ATP11 family.</text>
</comment>
<dbReference type="OrthoDB" id="16535at2759"/>
<dbReference type="AlphaFoldDB" id="A0A6C1DYV6"/>
<reference evidence="5 6" key="1">
    <citation type="journal article" date="2019" name="BMC Genomics">
        <title>Chromosome level assembly and comparative genome analysis confirm lager-brewing yeasts originated from a single hybridization.</title>
        <authorList>
            <person name="Salazar A.N."/>
            <person name="Gorter de Vries A.R."/>
            <person name="van den Broek M."/>
            <person name="Brouwers N."/>
            <person name="de la Torre Cortes P."/>
            <person name="Kuijpers N.G.A."/>
            <person name="Daran J.G."/>
            <person name="Abeel T."/>
        </authorList>
    </citation>
    <scope>NUCLEOTIDE SEQUENCE [LARGE SCALE GENOMIC DNA]</scope>
    <source>
        <strain evidence="5 6">CBS 1483</strain>
    </source>
</reference>
<evidence type="ECO:0000313" key="6">
    <source>
        <dbReference type="Proteomes" id="UP000501346"/>
    </source>
</evidence>
<sequence>MWRLTRKISTRIHISNQLSPISNKAIGTVPVFRFYSSSPEQKYRKKLLEEAQKQGFNSIEELKNHLKETIESKKREFNKIDPLKELEDYQQKTQMENNNSKHLMTKSRSPLDPSAPKVPFKTLDSFLDVGKLKDLSKQEVEFLWRARWAQKDNTLCAVIPVSVYDKMMANARNNPIFVLPLPRQVQSEDAKPNEEQGMELHYIQWQFVGPQTTHCMMTSLAEYKLHQEFARPHTTLQFHSDLVKDKGIVFMNGHVEPDTNVNVQDAQLLLLNVQRFYGAMGEETPVAKQRVQLLRDFSKASPGFTVEKLISLSQSMEN</sequence>
<dbReference type="PANTHER" id="PTHR13126:SF0">
    <property type="entry name" value="ATP SYNTHASE MITOCHONDRIAL F1 COMPLEX ASSEMBLY FACTOR 1"/>
    <property type="match status" value="1"/>
</dbReference>
<keyword evidence="4" id="KW-0496">Mitochondrion</keyword>
<comment type="subcellular location">
    <subcellularLocation>
        <location evidence="1">Mitochondrion</location>
    </subcellularLocation>
</comment>
<evidence type="ECO:0000256" key="3">
    <source>
        <dbReference type="ARBA" id="ARBA00022946"/>
    </source>
</evidence>